<dbReference type="InterPro" id="IPR032808">
    <property type="entry name" value="DoxX"/>
</dbReference>
<feature type="transmembrane region" description="Helical" evidence="5">
    <location>
        <begin position="94"/>
        <end position="112"/>
    </location>
</feature>
<evidence type="ECO:0000256" key="3">
    <source>
        <dbReference type="ARBA" id="ARBA00022989"/>
    </source>
</evidence>
<organism evidence="6 7">
    <name type="scientific">Paenibacillus violae</name>
    <dbReference type="NCBI Taxonomy" id="3077234"/>
    <lineage>
        <taxon>Bacteria</taxon>
        <taxon>Bacillati</taxon>
        <taxon>Bacillota</taxon>
        <taxon>Bacilli</taxon>
        <taxon>Bacillales</taxon>
        <taxon>Paenibacillaceae</taxon>
        <taxon>Paenibacillus</taxon>
    </lineage>
</organism>
<sequence>MIIAIILQVILGIFFMITGTRIISGKMAKEFSRFGLPSIFNFLTGFLEIIGSIGMIVGIWYPLVALLAGLLLGATMLAAAFTLLVIARDPFTKSFAAIILCLLSFGIALYHLNL</sequence>
<evidence type="ECO:0000256" key="4">
    <source>
        <dbReference type="ARBA" id="ARBA00023136"/>
    </source>
</evidence>
<comment type="caution">
    <text evidence="6">The sequence shown here is derived from an EMBL/GenBank/DDBJ whole genome shotgun (WGS) entry which is preliminary data.</text>
</comment>
<keyword evidence="2 5" id="KW-0812">Transmembrane</keyword>
<gene>
    <name evidence="6" type="ORF">RQP52_06845</name>
</gene>
<name>A0ABU3R952_9BACL</name>
<evidence type="ECO:0000256" key="2">
    <source>
        <dbReference type="ARBA" id="ARBA00022692"/>
    </source>
</evidence>
<accession>A0ABU3R952</accession>
<feature type="transmembrane region" description="Helical" evidence="5">
    <location>
        <begin position="6"/>
        <end position="24"/>
    </location>
</feature>
<comment type="subcellular location">
    <subcellularLocation>
        <location evidence="1">Membrane</location>
        <topology evidence="1">Multi-pass membrane protein</topology>
    </subcellularLocation>
</comment>
<evidence type="ECO:0000256" key="1">
    <source>
        <dbReference type="ARBA" id="ARBA00004141"/>
    </source>
</evidence>
<evidence type="ECO:0000256" key="5">
    <source>
        <dbReference type="SAM" id="Phobius"/>
    </source>
</evidence>
<keyword evidence="4 5" id="KW-0472">Membrane</keyword>
<keyword evidence="7" id="KW-1185">Reference proteome</keyword>
<proteinExistence type="predicted"/>
<reference evidence="6 7" key="1">
    <citation type="submission" date="2023-10" db="EMBL/GenBank/DDBJ databases">
        <title>Paenibacillus strain PFR10 Genome sequencing and assembly.</title>
        <authorList>
            <person name="Kim I."/>
        </authorList>
    </citation>
    <scope>NUCLEOTIDE SEQUENCE [LARGE SCALE GENOMIC DNA]</scope>
    <source>
        <strain evidence="6 7">PFR10</strain>
    </source>
</reference>
<keyword evidence="3 5" id="KW-1133">Transmembrane helix</keyword>
<dbReference type="RefSeq" id="WP_315950282.1">
    <property type="nucleotide sequence ID" value="NZ_JAWCUD010000001.1"/>
</dbReference>
<dbReference type="EMBL" id="JAWCUD010000001">
    <property type="protein sequence ID" value="MDU0200803.1"/>
    <property type="molecule type" value="Genomic_DNA"/>
</dbReference>
<feature type="transmembrane region" description="Helical" evidence="5">
    <location>
        <begin position="67"/>
        <end position="87"/>
    </location>
</feature>
<dbReference type="Proteomes" id="UP001260980">
    <property type="component" value="Unassembled WGS sequence"/>
</dbReference>
<evidence type="ECO:0000313" key="7">
    <source>
        <dbReference type="Proteomes" id="UP001260980"/>
    </source>
</evidence>
<feature type="transmembrane region" description="Helical" evidence="5">
    <location>
        <begin position="36"/>
        <end position="61"/>
    </location>
</feature>
<evidence type="ECO:0000313" key="6">
    <source>
        <dbReference type="EMBL" id="MDU0200803.1"/>
    </source>
</evidence>
<protein>
    <submittedName>
        <fullName evidence="6">DoxX family protein</fullName>
    </submittedName>
</protein>
<dbReference type="Pfam" id="PF13564">
    <property type="entry name" value="DoxX_2"/>
    <property type="match status" value="1"/>
</dbReference>